<evidence type="ECO:0000313" key="2">
    <source>
        <dbReference type="EMBL" id="GAH24318.1"/>
    </source>
</evidence>
<feature type="region of interest" description="Disordered" evidence="1">
    <location>
        <begin position="1"/>
        <end position="25"/>
    </location>
</feature>
<dbReference type="EMBL" id="BARU01004857">
    <property type="protein sequence ID" value="GAH24318.1"/>
    <property type="molecule type" value="Genomic_DNA"/>
</dbReference>
<feature type="non-terminal residue" evidence="2">
    <location>
        <position position="1"/>
    </location>
</feature>
<protein>
    <submittedName>
        <fullName evidence="2">Uncharacterized protein</fullName>
    </submittedName>
</protein>
<gene>
    <name evidence="2" type="ORF">S03H2_09507</name>
</gene>
<sequence length="36" mass="4114">YEYCRADQIRKSDKADPGKPIPAEESPGLSIICLWY</sequence>
<comment type="caution">
    <text evidence="2">The sequence shown here is derived from an EMBL/GenBank/DDBJ whole genome shotgun (WGS) entry which is preliminary data.</text>
</comment>
<accession>X1FU61</accession>
<feature type="compositionally biased region" description="Basic and acidic residues" evidence="1">
    <location>
        <begin position="1"/>
        <end position="17"/>
    </location>
</feature>
<proteinExistence type="predicted"/>
<organism evidence="2">
    <name type="scientific">marine sediment metagenome</name>
    <dbReference type="NCBI Taxonomy" id="412755"/>
    <lineage>
        <taxon>unclassified sequences</taxon>
        <taxon>metagenomes</taxon>
        <taxon>ecological metagenomes</taxon>
    </lineage>
</organism>
<evidence type="ECO:0000256" key="1">
    <source>
        <dbReference type="SAM" id="MobiDB-lite"/>
    </source>
</evidence>
<reference evidence="2" key="1">
    <citation type="journal article" date="2014" name="Front. Microbiol.">
        <title>High frequency of phylogenetically diverse reductive dehalogenase-homologous genes in deep subseafloor sedimentary metagenomes.</title>
        <authorList>
            <person name="Kawai M."/>
            <person name="Futagami T."/>
            <person name="Toyoda A."/>
            <person name="Takaki Y."/>
            <person name="Nishi S."/>
            <person name="Hori S."/>
            <person name="Arai W."/>
            <person name="Tsubouchi T."/>
            <person name="Morono Y."/>
            <person name="Uchiyama I."/>
            <person name="Ito T."/>
            <person name="Fujiyama A."/>
            <person name="Inagaki F."/>
            <person name="Takami H."/>
        </authorList>
    </citation>
    <scope>NUCLEOTIDE SEQUENCE</scope>
    <source>
        <strain evidence="2">Expedition CK06-06</strain>
    </source>
</reference>
<dbReference type="AlphaFoldDB" id="X1FU61"/>
<name>X1FU61_9ZZZZ</name>